<dbReference type="Gene3D" id="3.40.50.300">
    <property type="entry name" value="P-loop containing nucleotide triphosphate hydrolases"/>
    <property type="match status" value="1"/>
</dbReference>
<dbReference type="GO" id="GO:0033063">
    <property type="term" value="C:Rad51B-Rad51C-Rad51D-XRCC2 complex"/>
    <property type="evidence" value="ECO:0007669"/>
    <property type="project" value="InterPro"/>
</dbReference>
<gene>
    <name evidence="1" type="ORF">BEMITA_LOCUS11859</name>
</gene>
<dbReference type="EMBL" id="OU963868">
    <property type="protein sequence ID" value="CAH0393457.1"/>
    <property type="molecule type" value="Genomic_DNA"/>
</dbReference>
<dbReference type="GO" id="GO:0005813">
    <property type="term" value="C:centrosome"/>
    <property type="evidence" value="ECO:0007669"/>
    <property type="project" value="TreeGrafter"/>
</dbReference>
<keyword evidence="2" id="KW-1185">Reference proteome</keyword>
<dbReference type="GO" id="GO:0042148">
    <property type="term" value="P:DNA strand invasion"/>
    <property type="evidence" value="ECO:0007669"/>
    <property type="project" value="TreeGrafter"/>
</dbReference>
<accession>A0A9P0AKF2</accession>
<dbReference type="GO" id="GO:0000724">
    <property type="term" value="P:double-strand break repair via homologous recombination"/>
    <property type="evidence" value="ECO:0007669"/>
    <property type="project" value="InterPro"/>
</dbReference>
<proteinExistence type="predicted"/>
<dbReference type="CDD" id="cd19490">
    <property type="entry name" value="XRCC2"/>
    <property type="match status" value="1"/>
</dbReference>
<dbReference type="GO" id="GO:0000400">
    <property type="term" value="F:four-way junction DNA binding"/>
    <property type="evidence" value="ECO:0007669"/>
    <property type="project" value="TreeGrafter"/>
</dbReference>
<evidence type="ECO:0000313" key="1">
    <source>
        <dbReference type="EMBL" id="CAH0393457.1"/>
    </source>
</evidence>
<dbReference type="AlphaFoldDB" id="A0A9P0AKF2"/>
<evidence type="ECO:0008006" key="3">
    <source>
        <dbReference type="Google" id="ProtNLM"/>
    </source>
</evidence>
<sequence length="277" mass="31370">MNYHLKAESGVQLLARLNSHQSTAGLEEHLFHSGPEPKETIEIKGGPSTGKTLLLTQFIMKSILPPMFKDIKLNGLNVGVILIETDSHFNILKLVNLMERFILKKSTSKGITIEQEDIENLIKSSLNNLFLLTCHSSPELFVTFHQIPSLLIIHPSVSLILLDSVAAFYQQDVRSGGIRKIDLYCRKLVQVLQKCVNDYNVTTIYTKPSFFQSKSSILEEFSVEPKVGKINRRIELKFHESESNMFVATIQNSNSSTQVMYTINNQGLKWIKMKTSE</sequence>
<reference evidence="1" key="1">
    <citation type="submission" date="2021-12" db="EMBL/GenBank/DDBJ databases">
        <authorList>
            <person name="King R."/>
        </authorList>
    </citation>
    <scope>NUCLEOTIDE SEQUENCE</scope>
</reference>
<dbReference type="InterPro" id="IPR027417">
    <property type="entry name" value="P-loop_NTPase"/>
</dbReference>
<organism evidence="1 2">
    <name type="scientific">Bemisia tabaci</name>
    <name type="common">Sweetpotato whitefly</name>
    <name type="synonym">Aleurodes tabaci</name>
    <dbReference type="NCBI Taxonomy" id="7038"/>
    <lineage>
        <taxon>Eukaryota</taxon>
        <taxon>Metazoa</taxon>
        <taxon>Ecdysozoa</taxon>
        <taxon>Arthropoda</taxon>
        <taxon>Hexapoda</taxon>
        <taxon>Insecta</taxon>
        <taxon>Pterygota</taxon>
        <taxon>Neoptera</taxon>
        <taxon>Paraneoptera</taxon>
        <taxon>Hemiptera</taxon>
        <taxon>Sternorrhyncha</taxon>
        <taxon>Aleyrodoidea</taxon>
        <taxon>Aleyrodidae</taxon>
        <taxon>Aleyrodinae</taxon>
        <taxon>Bemisia</taxon>
    </lineage>
</organism>
<protein>
    <recommendedName>
        <fullName evidence="3">DNA repair protein XRCC2</fullName>
    </recommendedName>
</protein>
<dbReference type="GO" id="GO:0005657">
    <property type="term" value="C:replication fork"/>
    <property type="evidence" value="ECO:0007669"/>
    <property type="project" value="InterPro"/>
</dbReference>
<dbReference type="KEGG" id="btab:109031429"/>
<dbReference type="PANTHER" id="PTHR46644">
    <property type="entry name" value="DNA REPAIR PROTEIN XRCC2"/>
    <property type="match status" value="1"/>
</dbReference>
<evidence type="ECO:0000313" key="2">
    <source>
        <dbReference type="Proteomes" id="UP001152759"/>
    </source>
</evidence>
<dbReference type="SUPFAM" id="SSF52540">
    <property type="entry name" value="P-loop containing nucleoside triphosphate hydrolases"/>
    <property type="match status" value="1"/>
</dbReference>
<dbReference type="PANTHER" id="PTHR46644:SF2">
    <property type="entry name" value="DNA REPAIR PROTEIN XRCC2"/>
    <property type="match status" value="1"/>
</dbReference>
<dbReference type="InterPro" id="IPR030547">
    <property type="entry name" value="XRCC2"/>
</dbReference>
<dbReference type="Proteomes" id="UP001152759">
    <property type="component" value="Chromosome 7"/>
</dbReference>
<name>A0A9P0AKF2_BEMTA</name>